<dbReference type="Proteomes" id="UP001497525">
    <property type="component" value="Unassembled WGS sequence"/>
</dbReference>
<dbReference type="AlphaFoldDB" id="A0AAV2TTC4"/>
<sequence length="198" mass="21857">MRGLAKAAGTADVKLEWSSAKEVLLAAFSGLAGRQAAVQRCNDANLSTGSDPFVIAMFLGKELSRKLPNLDKSSGDSMLRDEFLNAMSTQIANQLKSAALVRQMTLEEMTEAVQILSSEQNLVTSLKRSLDESGLQRLQDTVEKITQEVAARQYEMRGIEDQRNRQSKKGDSEAILQVTRFWLARPKTIVSSVTSLNY</sequence>
<dbReference type="EMBL" id="CAXLJL010000711">
    <property type="protein sequence ID" value="CAL5140276.1"/>
    <property type="molecule type" value="Genomic_DNA"/>
</dbReference>
<accession>A0AAV2TTC4</accession>
<comment type="caution">
    <text evidence="1">The sequence shown here is derived from an EMBL/GenBank/DDBJ whole genome shotgun (WGS) entry which is preliminary data.</text>
</comment>
<reference evidence="1" key="1">
    <citation type="submission" date="2024-06" db="EMBL/GenBank/DDBJ databases">
        <authorList>
            <person name="Liu X."/>
            <person name="Lenzi L."/>
            <person name="Haldenby T S."/>
            <person name="Uol C."/>
        </authorList>
    </citation>
    <scope>NUCLEOTIDE SEQUENCE</scope>
</reference>
<gene>
    <name evidence="1" type="ORF">CDAUBV1_LOCUS15443</name>
</gene>
<evidence type="ECO:0000313" key="1">
    <source>
        <dbReference type="EMBL" id="CAL5140276.1"/>
    </source>
</evidence>
<name>A0AAV2TTC4_CALDB</name>
<protein>
    <submittedName>
        <fullName evidence="1">Uncharacterized protein</fullName>
    </submittedName>
</protein>
<evidence type="ECO:0000313" key="2">
    <source>
        <dbReference type="Proteomes" id="UP001497525"/>
    </source>
</evidence>
<proteinExistence type="predicted"/>
<organism evidence="1 2">
    <name type="scientific">Calicophoron daubneyi</name>
    <name type="common">Rumen fluke</name>
    <name type="synonym">Paramphistomum daubneyi</name>
    <dbReference type="NCBI Taxonomy" id="300641"/>
    <lineage>
        <taxon>Eukaryota</taxon>
        <taxon>Metazoa</taxon>
        <taxon>Spiralia</taxon>
        <taxon>Lophotrochozoa</taxon>
        <taxon>Platyhelminthes</taxon>
        <taxon>Trematoda</taxon>
        <taxon>Digenea</taxon>
        <taxon>Plagiorchiida</taxon>
        <taxon>Pronocephalata</taxon>
        <taxon>Paramphistomoidea</taxon>
        <taxon>Paramphistomidae</taxon>
        <taxon>Calicophoron</taxon>
    </lineage>
</organism>